<evidence type="ECO:0000313" key="11">
    <source>
        <dbReference type="EMBL" id="AMU95556.1"/>
    </source>
</evidence>
<dbReference type="InterPro" id="IPR035965">
    <property type="entry name" value="PAS-like_dom_sf"/>
</dbReference>
<feature type="transmembrane region" description="Helical" evidence="8">
    <location>
        <begin position="38"/>
        <end position="55"/>
    </location>
</feature>
<proteinExistence type="predicted"/>
<dbReference type="InterPro" id="IPR007895">
    <property type="entry name" value="MASE1"/>
</dbReference>
<dbReference type="CDD" id="cd01949">
    <property type="entry name" value="GGDEF"/>
    <property type="match status" value="1"/>
</dbReference>
<organism evidence="11 12">
    <name type="scientific">Sphingopyxis terrae subsp. terrae NBRC 15098</name>
    <dbReference type="NCBI Taxonomy" id="1219058"/>
    <lineage>
        <taxon>Bacteria</taxon>
        <taxon>Pseudomonadati</taxon>
        <taxon>Pseudomonadota</taxon>
        <taxon>Alphaproteobacteria</taxon>
        <taxon>Sphingomonadales</taxon>
        <taxon>Sphingomonadaceae</taxon>
        <taxon>Sphingopyxis</taxon>
    </lineage>
</organism>
<dbReference type="PROSITE" id="PS50887">
    <property type="entry name" value="GGDEF"/>
    <property type="match status" value="1"/>
</dbReference>
<dbReference type="GO" id="GO:0043709">
    <property type="term" value="P:cell adhesion involved in single-species biofilm formation"/>
    <property type="evidence" value="ECO:0007669"/>
    <property type="project" value="TreeGrafter"/>
</dbReference>
<dbReference type="InterPro" id="IPR001610">
    <property type="entry name" value="PAC"/>
</dbReference>
<evidence type="ECO:0000256" key="7">
    <source>
        <dbReference type="ARBA" id="ARBA00034247"/>
    </source>
</evidence>
<dbReference type="EMBL" id="CP013342">
    <property type="protein sequence ID" value="AMU95556.1"/>
    <property type="molecule type" value="Genomic_DNA"/>
</dbReference>
<feature type="transmembrane region" description="Helical" evidence="8">
    <location>
        <begin position="125"/>
        <end position="149"/>
    </location>
</feature>
<feature type="transmembrane region" description="Helical" evidence="8">
    <location>
        <begin position="12"/>
        <end position="32"/>
    </location>
</feature>
<reference evidence="12" key="1">
    <citation type="submission" date="2015-11" db="EMBL/GenBank/DDBJ databases">
        <title>Complete genome sequence of a polyethylene glycol-degrading strain Sphingopyxis terrae strain 203-1 (NBRC 15098).</title>
        <authorList>
            <person name="Yoshiyuki O."/>
            <person name="Shouta N."/>
            <person name="Nagata Y."/>
            <person name="Numata M."/>
            <person name="Tsuchikane K."/>
            <person name="Hosoyama A."/>
            <person name="Yamazoe A."/>
            <person name="Tsuda M."/>
            <person name="Fujita N."/>
            <person name="Kawai F."/>
        </authorList>
    </citation>
    <scope>NUCLEOTIDE SEQUENCE [LARGE SCALE GENOMIC DNA]</scope>
    <source>
        <strain evidence="12">203-1</strain>
    </source>
</reference>
<evidence type="ECO:0000256" key="6">
    <source>
        <dbReference type="ARBA" id="ARBA00023136"/>
    </source>
</evidence>
<dbReference type="Gene3D" id="3.30.70.270">
    <property type="match status" value="1"/>
</dbReference>
<dbReference type="InterPro" id="IPR029787">
    <property type="entry name" value="Nucleotide_cyclase"/>
</dbReference>
<dbReference type="NCBIfam" id="TIGR00229">
    <property type="entry name" value="sensory_box"/>
    <property type="match status" value="1"/>
</dbReference>
<dbReference type="SMART" id="SM00086">
    <property type="entry name" value="PAC"/>
    <property type="match status" value="1"/>
</dbReference>
<keyword evidence="3" id="KW-1003">Cell membrane</keyword>
<accession>A0A142W0J6</accession>
<dbReference type="EC" id="2.7.7.65" evidence="2"/>
<dbReference type="PROSITE" id="PS50113">
    <property type="entry name" value="PAC"/>
    <property type="match status" value="1"/>
</dbReference>
<dbReference type="InterPro" id="IPR000014">
    <property type="entry name" value="PAS"/>
</dbReference>
<evidence type="ECO:0000313" key="12">
    <source>
        <dbReference type="Proteomes" id="UP000076234"/>
    </source>
</evidence>
<reference evidence="11 12" key="2">
    <citation type="journal article" date="2016" name="Genome Announc.">
        <title>Complete Genome Sequence of Sphingopyxis terrae Strain 203-1 (NBRC 111660), a Polyethylene Glycol Degrader.</title>
        <authorList>
            <person name="Ohtsubo Y."/>
            <person name="Nonoyama S."/>
            <person name="Nagata Y."/>
            <person name="Numata M."/>
            <person name="Tsuchikane K."/>
            <person name="Hosoyama A."/>
            <person name="Yamazoe A."/>
            <person name="Tsuda M."/>
            <person name="Fujita N."/>
            <person name="Kawai F."/>
        </authorList>
    </citation>
    <scope>NUCLEOTIDE SEQUENCE [LARGE SCALE GENOMIC DNA]</scope>
    <source>
        <strain evidence="11 12">203-1</strain>
    </source>
</reference>
<evidence type="ECO:0000256" key="4">
    <source>
        <dbReference type="ARBA" id="ARBA00022692"/>
    </source>
</evidence>
<feature type="domain" description="GGDEF" evidence="10">
    <location>
        <begin position="469"/>
        <end position="599"/>
    </location>
</feature>
<comment type="subcellular location">
    <subcellularLocation>
        <location evidence="1">Cell membrane</location>
        <topology evidence="1">Multi-pass membrane protein</topology>
    </subcellularLocation>
</comment>
<name>A0A142W0J6_9SPHN</name>
<dbReference type="GO" id="GO:1902201">
    <property type="term" value="P:negative regulation of bacterial-type flagellum-dependent cell motility"/>
    <property type="evidence" value="ECO:0007669"/>
    <property type="project" value="TreeGrafter"/>
</dbReference>
<dbReference type="Proteomes" id="UP000076234">
    <property type="component" value="Chromosome"/>
</dbReference>
<dbReference type="STRING" id="1219058.AOA14_13150"/>
<dbReference type="Pfam" id="PF08447">
    <property type="entry name" value="PAS_3"/>
    <property type="match status" value="1"/>
</dbReference>
<dbReference type="SUPFAM" id="SSF55785">
    <property type="entry name" value="PYP-like sensor domain (PAS domain)"/>
    <property type="match status" value="1"/>
</dbReference>
<evidence type="ECO:0000259" key="9">
    <source>
        <dbReference type="PROSITE" id="PS50113"/>
    </source>
</evidence>
<evidence type="ECO:0000256" key="8">
    <source>
        <dbReference type="SAM" id="Phobius"/>
    </source>
</evidence>
<evidence type="ECO:0000256" key="5">
    <source>
        <dbReference type="ARBA" id="ARBA00022989"/>
    </source>
</evidence>
<evidence type="ECO:0000259" key="10">
    <source>
        <dbReference type="PROSITE" id="PS50887"/>
    </source>
</evidence>
<dbReference type="InterPro" id="IPR000700">
    <property type="entry name" value="PAS-assoc_C"/>
</dbReference>
<evidence type="ECO:0000256" key="2">
    <source>
        <dbReference type="ARBA" id="ARBA00012528"/>
    </source>
</evidence>
<dbReference type="PANTHER" id="PTHR45138">
    <property type="entry name" value="REGULATORY COMPONENTS OF SENSORY TRANSDUCTION SYSTEM"/>
    <property type="match status" value="1"/>
</dbReference>
<dbReference type="InterPro" id="IPR043128">
    <property type="entry name" value="Rev_trsase/Diguanyl_cyclase"/>
</dbReference>
<keyword evidence="6 8" id="KW-0472">Membrane</keyword>
<dbReference type="AlphaFoldDB" id="A0A142W0J6"/>
<dbReference type="InterPro" id="IPR013655">
    <property type="entry name" value="PAS_fold_3"/>
</dbReference>
<dbReference type="SUPFAM" id="SSF55073">
    <property type="entry name" value="Nucleotide cyclase"/>
    <property type="match status" value="1"/>
</dbReference>
<feature type="transmembrane region" description="Helical" evidence="8">
    <location>
        <begin position="235"/>
        <end position="253"/>
    </location>
</feature>
<dbReference type="GO" id="GO:0052621">
    <property type="term" value="F:diguanylate cyclase activity"/>
    <property type="evidence" value="ECO:0007669"/>
    <property type="project" value="UniProtKB-EC"/>
</dbReference>
<dbReference type="SMART" id="SM00267">
    <property type="entry name" value="GGDEF"/>
    <property type="match status" value="1"/>
</dbReference>
<keyword evidence="5 8" id="KW-1133">Transmembrane helix</keyword>
<dbReference type="Gene3D" id="3.30.450.20">
    <property type="entry name" value="PAS domain"/>
    <property type="match status" value="1"/>
</dbReference>
<dbReference type="InterPro" id="IPR050469">
    <property type="entry name" value="Diguanylate_Cyclase"/>
</dbReference>
<protein>
    <recommendedName>
        <fullName evidence="2">diguanylate cyclase</fullName>
        <ecNumber evidence="2">2.7.7.65</ecNumber>
    </recommendedName>
</protein>
<feature type="transmembrane region" description="Helical" evidence="8">
    <location>
        <begin position="84"/>
        <end position="104"/>
    </location>
</feature>
<feature type="transmembrane region" description="Helical" evidence="8">
    <location>
        <begin position="273"/>
        <end position="293"/>
    </location>
</feature>
<dbReference type="Gene3D" id="2.10.70.100">
    <property type="match status" value="1"/>
</dbReference>
<dbReference type="FunFam" id="3.30.70.270:FF:000001">
    <property type="entry name" value="Diguanylate cyclase domain protein"/>
    <property type="match status" value="1"/>
</dbReference>
<feature type="transmembrane region" description="Helical" evidence="8">
    <location>
        <begin position="191"/>
        <end position="208"/>
    </location>
</feature>
<keyword evidence="4 8" id="KW-0812">Transmembrane</keyword>
<dbReference type="Pfam" id="PF00990">
    <property type="entry name" value="GGDEF"/>
    <property type="match status" value="1"/>
</dbReference>
<dbReference type="NCBIfam" id="TIGR00254">
    <property type="entry name" value="GGDEF"/>
    <property type="match status" value="1"/>
</dbReference>
<dbReference type="GO" id="GO:0005886">
    <property type="term" value="C:plasma membrane"/>
    <property type="evidence" value="ECO:0007669"/>
    <property type="project" value="UniProtKB-SubCell"/>
</dbReference>
<comment type="catalytic activity">
    <reaction evidence="7">
        <text>2 GTP = 3',3'-c-di-GMP + 2 diphosphate</text>
        <dbReference type="Rhea" id="RHEA:24898"/>
        <dbReference type="ChEBI" id="CHEBI:33019"/>
        <dbReference type="ChEBI" id="CHEBI:37565"/>
        <dbReference type="ChEBI" id="CHEBI:58805"/>
        <dbReference type="EC" id="2.7.7.65"/>
    </reaction>
</comment>
<evidence type="ECO:0000256" key="3">
    <source>
        <dbReference type="ARBA" id="ARBA00022475"/>
    </source>
</evidence>
<feature type="domain" description="PAC" evidence="9">
    <location>
        <begin position="378"/>
        <end position="430"/>
    </location>
</feature>
<feature type="transmembrane region" description="Helical" evidence="8">
    <location>
        <begin position="155"/>
        <end position="179"/>
    </location>
</feature>
<sequence>MTRTLPPRVEATFWSLLMALGYFMLASLSLHATKGEDNIAAIWPPSGYFLALLLLMPGRARPAAIGAAAAASLAANMLSGAPFLMAAIFTLANSVEAGLAFWIVRRREGEDLSFMVPRAVPSFCLAVIVASMASALIAGGGTMLAFGGIGLDFFLSWMTTVALGMLIVAPPLIMLTRLVASKALDNATMRMKIEAIAVLALAALITAVSFEQSHFPATFLPVIAVIVAAYRVGPFGAAAGMLIIAGIAAWLTGQGHGPVAAMEASVKEQVFFLQFYLLALQSTALPLAASLVVQRRLAKRLEQSNRWLVQAEAAALVGHWRVDLMRWTIHWSDQTYRIHGLEPGAPVSVTTSVEQYVEEDQPAVRAILEEAVRTGEPFEYQGRIIRADGAIRYVKSHGSIERGRGGRSVGIFGTVQDVTATVENARSLEAARSIAEEAANTDMLTGLPNRRSTLALLNRALLAAGEGRTQLAVAIFDIDHFKQINDRHGHAVGDEVIRWVGQRAKATLREEDVVGRYGGEEFVCIFQGPSARSAELVAERIRASIEKADVEAEGPAHVTISIGLAAYAADASVEELLHRADKALYLAKREGRNRLRMAA</sequence>
<gene>
    <name evidence="11" type="ORF">AOA14_13150</name>
</gene>
<dbReference type="PANTHER" id="PTHR45138:SF9">
    <property type="entry name" value="DIGUANYLATE CYCLASE DGCM-RELATED"/>
    <property type="match status" value="1"/>
</dbReference>
<evidence type="ECO:0000256" key="1">
    <source>
        <dbReference type="ARBA" id="ARBA00004651"/>
    </source>
</evidence>
<dbReference type="RefSeq" id="WP_238929656.1">
    <property type="nucleotide sequence ID" value="NZ_CP013342.1"/>
</dbReference>
<dbReference type="Pfam" id="PF05231">
    <property type="entry name" value="MASE1"/>
    <property type="match status" value="1"/>
</dbReference>
<dbReference type="KEGG" id="ster:AOA14_13150"/>
<dbReference type="InterPro" id="IPR000160">
    <property type="entry name" value="GGDEF_dom"/>
</dbReference>